<dbReference type="AlphaFoldDB" id="A0A8X6M842"/>
<name>A0A8X6M842_NEPPI</name>
<accession>A0A8X6M842</accession>
<comment type="caution">
    <text evidence="1">The sequence shown here is derived from an EMBL/GenBank/DDBJ whole genome shotgun (WGS) entry which is preliminary data.</text>
</comment>
<dbReference type="EMBL" id="BMAW01088233">
    <property type="protein sequence ID" value="GFS33607.1"/>
    <property type="molecule type" value="Genomic_DNA"/>
</dbReference>
<gene>
    <name evidence="1" type="ORF">NPIL_297661</name>
</gene>
<protein>
    <submittedName>
        <fullName evidence="1">Uncharacterized protein</fullName>
    </submittedName>
</protein>
<proteinExistence type="predicted"/>
<organism evidence="1 2">
    <name type="scientific">Nephila pilipes</name>
    <name type="common">Giant wood spider</name>
    <name type="synonym">Nephila maculata</name>
    <dbReference type="NCBI Taxonomy" id="299642"/>
    <lineage>
        <taxon>Eukaryota</taxon>
        <taxon>Metazoa</taxon>
        <taxon>Ecdysozoa</taxon>
        <taxon>Arthropoda</taxon>
        <taxon>Chelicerata</taxon>
        <taxon>Arachnida</taxon>
        <taxon>Araneae</taxon>
        <taxon>Araneomorphae</taxon>
        <taxon>Entelegynae</taxon>
        <taxon>Araneoidea</taxon>
        <taxon>Nephilidae</taxon>
        <taxon>Nephila</taxon>
    </lineage>
</organism>
<dbReference type="Proteomes" id="UP000887013">
    <property type="component" value="Unassembled WGS sequence"/>
</dbReference>
<evidence type="ECO:0000313" key="1">
    <source>
        <dbReference type="EMBL" id="GFS33607.1"/>
    </source>
</evidence>
<keyword evidence="2" id="KW-1185">Reference proteome</keyword>
<reference evidence="1" key="1">
    <citation type="submission" date="2020-08" db="EMBL/GenBank/DDBJ databases">
        <title>Multicomponent nature underlies the extraordinary mechanical properties of spider dragline silk.</title>
        <authorList>
            <person name="Kono N."/>
            <person name="Nakamura H."/>
            <person name="Mori M."/>
            <person name="Yoshida Y."/>
            <person name="Ohtoshi R."/>
            <person name="Malay A.D."/>
            <person name="Moran D.A.P."/>
            <person name="Tomita M."/>
            <person name="Numata K."/>
            <person name="Arakawa K."/>
        </authorList>
    </citation>
    <scope>NUCLEOTIDE SEQUENCE</scope>
</reference>
<evidence type="ECO:0000313" key="2">
    <source>
        <dbReference type="Proteomes" id="UP000887013"/>
    </source>
</evidence>
<sequence>MTFNLSPKPCAVLLYNPSDVASCSGNIGKAIEENHPKQKKKVFEHSGLLGSKEVDEGPLKGKRVEVVAQHPLSSWASSLSPQTQVTLGCGKPGLIWKRTATLPSICCQV</sequence>